<dbReference type="EMBL" id="BK015417">
    <property type="protein sequence ID" value="DAE05775.1"/>
    <property type="molecule type" value="Genomic_DNA"/>
</dbReference>
<evidence type="ECO:0000313" key="1">
    <source>
        <dbReference type="EMBL" id="DAE05775.1"/>
    </source>
</evidence>
<reference evidence="1" key="1">
    <citation type="journal article" date="2021" name="Proc. Natl. Acad. Sci. U.S.A.">
        <title>A Catalog of Tens of Thousands of Viruses from Human Metagenomes Reveals Hidden Associations with Chronic Diseases.</title>
        <authorList>
            <person name="Tisza M.J."/>
            <person name="Buck C.B."/>
        </authorList>
    </citation>
    <scope>NUCLEOTIDE SEQUENCE</scope>
    <source>
        <strain evidence="1">CtrEg9</strain>
    </source>
</reference>
<proteinExistence type="predicted"/>
<dbReference type="SUPFAM" id="SSF50249">
    <property type="entry name" value="Nucleic acid-binding proteins"/>
    <property type="match status" value="1"/>
</dbReference>
<sequence length="183" mass="19937">MSTRIMLKNVRLSYAHVWEPQPAREADREPKYATSIIIPKSDTAQIKKIEAAIEALLKAEGPAKFGGKIPPRGTLKLPLRDGDTERDDEAYQDAMFLNASSKTRPGIVDQNVEPILDRDEIYSGVYVNISIELYLFNVNGNRGVACGLGNIQKVRDGEALGGGAIKAESEFAVVDDGASDFLA</sequence>
<accession>A0A8S5PF15</accession>
<dbReference type="Gene3D" id="2.40.50.140">
    <property type="entry name" value="Nucleic acid-binding proteins"/>
    <property type="match status" value="1"/>
</dbReference>
<dbReference type="Pfam" id="PF10991">
    <property type="entry name" value="Enc34_ssDNA-bd"/>
    <property type="match status" value="1"/>
</dbReference>
<dbReference type="InterPro" id="IPR012340">
    <property type="entry name" value="NA-bd_OB-fold"/>
</dbReference>
<name>A0A8S5PF15_9CAUD</name>
<protein>
    <submittedName>
        <fullName evidence="1">DNA helix destabilizing protein</fullName>
    </submittedName>
</protein>
<organism evidence="1">
    <name type="scientific">Siphoviridae sp. ctrEg9</name>
    <dbReference type="NCBI Taxonomy" id="2825688"/>
    <lineage>
        <taxon>Viruses</taxon>
        <taxon>Duplodnaviria</taxon>
        <taxon>Heunggongvirae</taxon>
        <taxon>Uroviricota</taxon>
        <taxon>Caudoviricetes</taxon>
    </lineage>
</organism>
<dbReference type="InterPro" id="IPR022595">
    <property type="entry name" value="Enc34_ssDNA-bd"/>
</dbReference>